<reference evidence="2 3" key="1">
    <citation type="submission" date="2016-07" db="EMBL/GenBank/DDBJ databases">
        <title>Pervasive Adenine N6-methylation of Active Genes in Fungi.</title>
        <authorList>
            <consortium name="DOE Joint Genome Institute"/>
            <person name="Mondo S.J."/>
            <person name="Dannebaum R.O."/>
            <person name="Kuo R.C."/>
            <person name="Labutti K."/>
            <person name="Haridas S."/>
            <person name="Kuo A."/>
            <person name="Salamov A."/>
            <person name="Ahrendt S.R."/>
            <person name="Lipzen A."/>
            <person name="Sullivan W."/>
            <person name="Andreopoulos W.B."/>
            <person name="Clum A."/>
            <person name="Lindquist E."/>
            <person name="Daum C."/>
            <person name="Ramamoorthy G.K."/>
            <person name="Gryganskyi A."/>
            <person name="Culley D."/>
            <person name="Magnuson J.K."/>
            <person name="James T.Y."/>
            <person name="O'Malley M.A."/>
            <person name="Stajich J.E."/>
            <person name="Spatafora J.W."/>
            <person name="Visel A."/>
            <person name="Grigoriev I.V."/>
        </authorList>
    </citation>
    <scope>NUCLEOTIDE SEQUENCE [LARGE SCALE GENOMIC DNA]</scope>
    <source>
        <strain evidence="2 3">PL171</strain>
    </source>
</reference>
<dbReference type="AlphaFoldDB" id="A0A1Y2HWI1"/>
<feature type="region of interest" description="Disordered" evidence="1">
    <location>
        <begin position="61"/>
        <end position="80"/>
    </location>
</feature>
<evidence type="ECO:0000256" key="1">
    <source>
        <dbReference type="SAM" id="MobiDB-lite"/>
    </source>
</evidence>
<protein>
    <submittedName>
        <fullName evidence="2">Uncharacterized protein</fullName>
    </submittedName>
</protein>
<name>A0A1Y2HWI1_9FUNG</name>
<organism evidence="2 3">
    <name type="scientific">Catenaria anguillulae PL171</name>
    <dbReference type="NCBI Taxonomy" id="765915"/>
    <lineage>
        <taxon>Eukaryota</taxon>
        <taxon>Fungi</taxon>
        <taxon>Fungi incertae sedis</taxon>
        <taxon>Blastocladiomycota</taxon>
        <taxon>Blastocladiomycetes</taxon>
        <taxon>Blastocladiales</taxon>
        <taxon>Catenariaceae</taxon>
        <taxon>Catenaria</taxon>
    </lineage>
</organism>
<evidence type="ECO:0000313" key="2">
    <source>
        <dbReference type="EMBL" id="ORZ38950.1"/>
    </source>
</evidence>
<evidence type="ECO:0000313" key="3">
    <source>
        <dbReference type="Proteomes" id="UP000193411"/>
    </source>
</evidence>
<dbReference type="Proteomes" id="UP000193411">
    <property type="component" value="Unassembled WGS sequence"/>
</dbReference>
<gene>
    <name evidence="2" type="ORF">BCR44DRAFT_1284716</name>
</gene>
<dbReference type="EMBL" id="MCFL01000007">
    <property type="protein sequence ID" value="ORZ38950.1"/>
    <property type="molecule type" value="Genomic_DNA"/>
</dbReference>
<comment type="caution">
    <text evidence="2">The sequence shown here is derived from an EMBL/GenBank/DDBJ whole genome shotgun (WGS) entry which is preliminary data.</text>
</comment>
<keyword evidence="3" id="KW-1185">Reference proteome</keyword>
<accession>A0A1Y2HWI1</accession>
<sequence>MGWDCTSNVGHVETNGREPAKFLPRLLHFTRGNGKLFGRSPASARLLSLTTVVRSLRRSRLCPHKTGPSQPAKRGVAKRDCDTRKGLAVHIQAHVSRRRKTDEGRAKARLRPRLLRKKLAHSSDLSRQCRWGRGRR</sequence>
<proteinExistence type="predicted"/>
<feature type="region of interest" description="Disordered" evidence="1">
    <location>
        <begin position="93"/>
        <end position="112"/>
    </location>
</feature>